<proteinExistence type="predicted"/>
<sequence>MVSVPKTPCRQTQTLPDAQVLYVSDTEDDCSSQSSFCIRPLRYDEVEETPPGHELRWTADEDEPFDSDGYPTPAQRPSPEVHLTESDIDDIATTATTAIAAARALMAGHVRVAEGQPPVRCELQALVNPGQYSDQGVQTMGTTHVDCGVWTTATTHVDCGVQASTMRELPICSDQAGHTSESAHCVHHKPLSPHPSTVNIAEQSEVQVSKGCSRAEKENCGVHVCVSSKLLDSVEMNTGSLKVSIREVEGNRRNRKTEVFVQHKRRKLEQNYFIDISHGH</sequence>
<evidence type="ECO:0000256" key="1">
    <source>
        <dbReference type="SAM" id="MobiDB-lite"/>
    </source>
</evidence>
<feature type="compositionally biased region" description="Basic and acidic residues" evidence="1">
    <location>
        <begin position="50"/>
        <end position="59"/>
    </location>
</feature>
<evidence type="ECO:0000313" key="3">
    <source>
        <dbReference type="Proteomes" id="UP000054549"/>
    </source>
</evidence>
<dbReference type="HOGENOM" id="CLU_1011836_0_0_1"/>
<dbReference type="InParanoid" id="A0A0C2WK48"/>
<feature type="region of interest" description="Disordered" evidence="1">
    <location>
        <begin position="49"/>
        <end position="81"/>
    </location>
</feature>
<dbReference type="Proteomes" id="UP000054549">
    <property type="component" value="Unassembled WGS sequence"/>
</dbReference>
<dbReference type="AlphaFoldDB" id="A0A0C2WK48"/>
<organism evidence="2 3">
    <name type="scientific">Amanita muscaria (strain Koide BX008)</name>
    <dbReference type="NCBI Taxonomy" id="946122"/>
    <lineage>
        <taxon>Eukaryota</taxon>
        <taxon>Fungi</taxon>
        <taxon>Dikarya</taxon>
        <taxon>Basidiomycota</taxon>
        <taxon>Agaricomycotina</taxon>
        <taxon>Agaricomycetes</taxon>
        <taxon>Agaricomycetidae</taxon>
        <taxon>Agaricales</taxon>
        <taxon>Pluteineae</taxon>
        <taxon>Amanitaceae</taxon>
        <taxon>Amanita</taxon>
    </lineage>
</organism>
<protein>
    <submittedName>
        <fullName evidence="2">Uncharacterized protein</fullName>
    </submittedName>
</protein>
<evidence type="ECO:0000313" key="2">
    <source>
        <dbReference type="EMBL" id="KIL56528.1"/>
    </source>
</evidence>
<name>A0A0C2WK48_AMAMK</name>
<keyword evidence="3" id="KW-1185">Reference proteome</keyword>
<gene>
    <name evidence="2" type="ORF">M378DRAFT_16999</name>
</gene>
<reference evidence="2 3" key="1">
    <citation type="submission" date="2014-04" db="EMBL/GenBank/DDBJ databases">
        <title>Evolutionary Origins and Diversification of the Mycorrhizal Mutualists.</title>
        <authorList>
            <consortium name="DOE Joint Genome Institute"/>
            <consortium name="Mycorrhizal Genomics Consortium"/>
            <person name="Kohler A."/>
            <person name="Kuo A."/>
            <person name="Nagy L.G."/>
            <person name="Floudas D."/>
            <person name="Copeland A."/>
            <person name="Barry K.W."/>
            <person name="Cichocki N."/>
            <person name="Veneault-Fourrey C."/>
            <person name="LaButti K."/>
            <person name="Lindquist E.A."/>
            <person name="Lipzen A."/>
            <person name="Lundell T."/>
            <person name="Morin E."/>
            <person name="Murat C."/>
            <person name="Riley R."/>
            <person name="Ohm R."/>
            <person name="Sun H."/>
            <person name="Tunlid A."/>
            <person name="Henrissat B."/>
            <person name="Grigoriev I.V."/>
            <person name="Hibbett D.S."/>
            <person name="Martin F."/>
        </authorList>
    </citation>
    <scope>NUCLEOTIDE SEQUENCE [LARGE SCALE GENOMIC DNA]</scope>
    <source>
        <strain evidence="2 3">Koide BX008</strain>
    </source>
</reference>
<accession>A0A0C2WK48</accession>
<dbReference type="EMBL" id="KN818416">
    <property type="protein sequence ID" value="KIL56528.1"/>
    <property type="molecule type" value="Genomic_DNA"/>
</dbReference>